<dbReference type="EMBL" id="RZNC01000001">
    <property type="protein sequence ID" value="RWZ68757.1"/>
    <property type="molecule type" value="Genomic_DNA"/>
</dbReference>
<evidence type="ECO:0000256" key="1">
    <source>
        <dbReference type="ARBA" id="ARBA00006153"/>
    </source>
</evidence>
<dbReference type="Gene3D" id="3.40.630.10">
    <property type="entry name" value="Zn peptidases"/>
    <property type="match status" value="1"/>
</dbReference>
<dbReference type="InterPro" id="IPR010158">
    <property type="entry name" value="Amidase_Cbmase"/>
</dbReference>
<dbReference type="InterPro" id="IPR002933">
    <property type="entry name" value="Peptidase_M20"/>
</dbReference>
<evidence type="ECO:0000256" key="2">
    <source>
        <dbReference type="ARBA" id="ARBA00022801"/>
    </source>
</evidence>
<dbReference type="PANTHER" id="PTHR32494:SF5">
    <property type="entry name" value="ALLANTOATE AMIDOHYDROLASE"/>
    <property type="match status" value="1"/>
</dbReference>
<feature type="binding site" evidence="4">
    <location>
        <position position="285"/>
    </location>
    <ligand>
        <name>allantoate</name>
        <dbReference type="ChEBI" id="CHEBI:17536"/>
    </ligand>
</feature>
<evidence type="ECO:0000256" key="4">
    <source>
        <dbReference type="PIRSR" id="PIRSR001235-2"/>
    </source>
</evidence>
<dbReference type="SUPFAM" id="SSF55031">
    <property type="entry name" value="Bacterial exopeptidase dimerisation domain"/>
    <property type="match status" value="1"/>
</dbReference>
<feature type="binding site" evidence="3">
    <location>
        <position position="86"/>
    </location>
    <ligand>
        <name>Zn(2+)</name>
        <dbReference type="ChEBI" id="CHEBI:29105"/>
        <label>2</label>
    </ligand>
</feature>
<feature type="binding site" evidence="3">
    <location>
        <position position="185"/>
    </location>
    <ligand>
        <name>Zn(2+)</name>
        <dbReference type="ChEBI" id="CHEBI:29105"/>
        <label>1</label>
    </ligand>
</feature>
<evidence type="ECO:0000313" key="6">
    <source>
        <dbReference type="EMBL" id="RWZ68757.1"/>
    </source>
</evidence>
<comment type="caution">
    <text evidence="6">The sequence shown here is derived from an EMBL/GenBank/DDBJ whole genome shotgun (WGS) entry which is preliminary data.</text>
</comment>
<gene>
    <name evidence="6" type="ORF">ELQ92_03730</name>
</gene>
<dbReference type="AlphaFoldDB" id="A0A3S5CPI0"/>
<dbReference type="SUPFAM" id="SSF53187">
    <property type="entry name" value="Zn-dependent exopeptidases"/>
    <property type="match status" value="1"/>
</dbReference>
<feature type="binding site" evidence="4">
    <location>
        <position position="272"/>
    </location>
    <ligand>
        <name>allantoate</name>
        <dbReference type="ChEBI" id="CHEBI:17536"/>
    </ligand>
</feature>
<keyword evidence="3" id="KW-0479">Metal-binding</keyword>
<feature type="binding site" evidence="3">
    <location>
        <position position="376"/>
    </location>
    <ligand>
        <name>Zn(2+)</name>
        <dbReference type="ChEBI" id="CHEBI:29105"/>
        <label>2</label>
    </ligand>
</feature>
<dbReference type="OrthoDB" id="9808195at2"/>
<evidence type="ECO:0000256" key="3">
    <source>
        <dbReference type="PIRSR" id="PIRSR001235-1"/>
    </source>
</evidence>
<dbReference type="InterPro" id="IPR036264">
    <property type="entry name" value="Bact_exopeptidase_dim_dom"/>
</dbReference>
<feature type="domain" description="Peptidase M20 dimerisation" evidence="5">
    <location>
        <begin position="210"/>
        <end position="299"/>
    </location>
</feature>
<name>A0A3S5CPI0_9MICO</name>
<reference evidence="6 7" key="1">
    <citation type="submission" date="2018-12" db="EMBL/GenBank/DDBJ databases">
        <authorList>
            <person name="Li F."/>
        </authorList>
    </citation>
    <scope>NUCLEOTIDE SEQUENCE [LARGE SCALE GENOMIC DNA]</scope>
    <source>
        <strain evidence="6 7">8H24J-4-2</strain>
    </source>
</reference>
<dbReference type="GO" id="GO:0046872">
    <property type="term" value="F:metal ion binding"/>
    <property type="evidence" value="ECO:0007669"/>
    <property type="project" value="UniProtKB-KW"/>
</dbReference>
<dbReference type="Gene3D" id="3.30.70.360">
    <property type="match status" value="1"/>
</dbReference>
<accession>A0A3S5CPI0</accession>
<feature type="binding site" evidence="3">
    <location>
        <position position="86"/>
    </location>
    <ligand>
        <name>Zn(2+)</name>
        <dbReference type="ChEBI" id="CHEBI:29105"/>
        <label>1</label>
    </ligand>
</feature>
<keyword evidence="2 6" id="KW-0378">Hydrolase</keyword>
<feature type="binding site" evidence="3">
    <location>
        <position position="121"/>
    </location>
    <ligand>
        <name>Zn(2+)</name>
        <dbReference type="ChEBI" id="CHEBI:29105"/>
        <label>2</label>
    </ligand>
</feature>
<protein>
    <submittedName>
        <fullName evidence="6">Allantoate amidohydrolase</fullName>
    </submittedName>
</protein>
<feature type="binding site" evidence="4">
    <location>
        <position position="210"/>
    </location>
    <ligand>
        <name>allantoate</name>
        <dbReference type="ChEBI" id="CHEBI:17536"/>
    </ligand>
</feature>
<dbReference type="NCBIfam" id="TIGR01879">
    <property type="entry name" value="hydantase"/>
    <property type="match status" value="1"/>
</dbReference>
<sequence length="409" mass="42141">MLDVVDLLAEISDIGRDAARGGYSRRVFESPERELRAWFTRHAEALELDVSTDRNGNLWAWWGEPRPGAVGTGSHLDSVPGGGAYDGPLGVASALAAVSWLRETGHRPAVPLAVVVFAEEEGARFGSACLGSRLSVGAVDPVSVLGLLDDRGVALADAAAEAGIDPTGMGADPTVNELSSFVELHVEQGVGLADTPHAVAVATGILAHGRWRIRFTGEGNHAGATRMEDRRDPVVAAARLVLDARDLAAAGDAERSTRATVGRVEFIPGGTNVIASTATVWADCRAEDDDALADLVRAVSIAADAIASVEGCTVEVTAESVSPAVVFDSGLRERIARAIGDDVPALSTGAGHDAGVLAARIPTAMLFVRNPNGVSHAPSESASDEDCRAGVDALTRVLADLTGAEAASA</sequence>
<dbReference type="InterPro" id="IPR011650">
    <property type="entry name" value="Peptidase_M20_dimer"/>
</dbReference>
<feature type="binding site" evidence="3">
    <location>
        <position position="75"/>
    </location>
    <ligand>
        <name>Zn(2+)</name>
        <dbReference type="ChEBI" id="CHEBI:29105"/>
        <label>1</label>
    </ligand>
</feature>
<dbReference type="PANTHER" id="PTHR32494">
    <property type="entry name" value="ALLANTOATE DEIMINASE-RELATED"/>
    <property type="match status" value="1"/>
</dbReference>
<dbReference type="Pfam" id="PF07687">
    <property type="entry name" value="M20_dimer"/>
    <property type="match status" value="1"/>
</dbReference>
<organism evidence="6 7">
    <name type="scientific">Labedella populi</name>
    <dbReference type="NCBI Taxonomy" id="2498850"/>
    <lineage>
        <taxon>Bacteria</taxon>
        <taxon>Bacillati</taxon>
        <taxon>Actinomycetota</taxon>
        <taxon>Actinomycetes</taxon>
        <taxon>Micrococcales</taxon>
        <taxon>Microbacteriaceae</taxon>
        <taxon>Labedella</taxon>
    </lineage>
</organism>
<keyword evidence="7" id="KW-1185">Reference proteome</keyword>
<evidence type="ECO:0000259" key="5">
    <source>
        <dbReference type="Pfam" id="PF07687"/>
    </source>
</evidence>
<dbReference type="PIRSF" id="PIRSF001235">
    <property type="entry name" value="Amidase_carbamoylase"/>
    <property type="match status" value="1"/>
</dbReference>
<proteinExistence type="inferred from homology"/>
<comment type="cofactor">
    <cofactor evidence="3">
        <name>Zn(2+)</name>
        <dbReference type="ChEBI" id="CHEBI:29105"/>
    </cofactor>
    <text evidence="3">Binds 2 Zn(2+) ions per subunit.</text>
</comment>
<dbReference type="Proteomes" id="UP000288603">
    <property type="component" value="Unassembled WGS sequence"/>
</dbReference>
<dbReference type="Pfam" id="PF01546">
    <property type="entry name" value="Peptidase_M20"/>
    <property type="match status" value="1"/>
</dbReference>
<dbReference type="NCBIfam" id="NF006770">
    <property type="entry name" value="PRK09290.1-4"/>
    <property type="match status" value="1"/>
</dbReference>
<evidence type="ECO:0000313" key="7">
    <source>
        <dbReference type="Proteomes" id="UP000288603"/>
    </source>
</evidence>
<dbReference type="GO" id="GO:0016813">
    <property type="term" value="F:hydrolase activity, acting on carbon-nitrogen (but not peptide) bonds, in linear amidines"/>
    <property type="evidence" value="ECO:0007669"/>
    <property type="project" value="InterPro"/>
</dbReference>
<comment type="similarity">
    <text evidence="1">Belongs to the peptidase M20 family.</text>
</comment>
<keyword evidence="3" id="KW-0862">Zinc</keyword>